<reference evidence="1 2" key="1">
    <citation type="submission" date="2024-02" db="EMBL/GenBank/DDBJ databases">
        <title>A draft genome for the cacao thread blight pathogen Marasmius crinis-equi.</title>
        <authorList>
            <person name="Cohen S.P."/>
            <person name="Baruah I.K."/>
            <person name="Amoako-Attah I."/>
            <person name="Bukari Y."/>
            <person name="Meinhardt L.W."/>
            <person name="Bailey B.A."/>
        </authorList>
    </citation>
    <scope>NUCLEOTIDE SEQUENCE [LARGE SCALE GENOMIC DNA]</scope>
    <source>
        <strain evidence="1 2">GH-76</strain>
    </source>
</reference>
<accession>A0ABR3ENN7</accession>
<evidence type="ECO:0000313" key="1">
    <source>
        <dbReference type="EMBL" id="KAL0564489.1"/>
    </source>
</evidence>
<dbReference type="EMBL" id="JBAHYK010002755">
    <property type="protein sequence ID" value="KAL0564489.1"/>
    <property type="molecule type" value="Genomic_DNA"/>
</dbReference>
<evidence type="ECO:0000313" key="2">
    <source>
        <dbReference type="Proteomes" id="UP001465976"/>
    </source>
</evidence>
<name>A0ABR3ENN7_9AGAR</name>
<proteinExistence type="predicted"/>
<protein>
    <submittedName>
        <fullName evidence="1">Uncharacterized protein</fullName>
    </submittedName>
</protein>
<keyword evidence="2" id="KW-1185">Reference proteome</keyword>
<comment type="caution">
    <text evidence="1">The sequence shown here is derived from an EMBL/GenBank/DDBJ whole genome shotgun (WGS) entry which is preliminary data.</text>
</comment>
<feature type="non-terminal residue" evidence="1">
    <location>
        <position position="120"/>
    </location>
</feature>
<dbReference type="Proteomes" id="UP001465976">
    <property type="component" value="Unassembled WGS sequence"/>
</dbReference>
<gene>
    <name evidence="1" type="ORF">V5O48_017557</name>
</gene>
<sequence>MRVNATPSCNQGDLYDFFVIGANVDHPEFVDERELFETALNDRWRRAQTRKACLMRYSSTGGQGLNYCGIQNTINLAWKDLIQKFAPVSFQILTLYPDEQLSVATMLNKTTKVISASWQR</sequence>
<organism evidence="1 2">
    <name type="scientific">Marasmius crinis-equi</name>
    <dbReference type="NCBI Taxonomy" id="585013"/>
    <lineage>
        <taxon>Eukaryota</taxon>
        <taxon>Fungi</taxon>
        <taxon>Dikarya</taxon>
        <taxon>Basidiomycota</taxon>
        <taxon>Agaricomycotina</taxon>
        <taxon>Agaricomycetes</taxon>
        <taxon>Agaricomycetidae</taxon>
        <taxon>Agaricales</taxon>
        <taxon>Marasmiineae</taxon>
        <taxon>Marasmiaceae</taxon>
        <taxon>Marasmius</taxon>
    </lineage>
</organism>